<dbReference type="PANTHER" id="PTHR11785:SF512">
    <property type="entry name" value="SOBREMESA, ISOFORM B"/>
    <property type="match status" value="1"/>
</dbReference>
<dbReference type="EMBL" id="UINC01038402">
    <property type="protein sequence ID" value="SVB35374.1"/>
    <property type="molecule type" value="Genomic_DNA"/>
</dbReference>
<evidence type="ECO:0000256" key="5">
    <source>
        <dbReference type="SAM" id="Phobius"/>
    </source>
</evidence>
<dbReference type="GO" id="GO:0015179">
    <property type="term" value="F:L-amino acid transmembrane transporter activity"/>
    <property type="evidence" value="ECO:0007669"/>
    <property type="project" value="TreeGrafter"/>
</dbReference>
<feature type="transmembrane region" description="Helical" evidence="5">
    <location>
        <begin position="209"/>
        <end position="226"/>
    </location>
</feature>
<keyword evidence="2 5" id="KW-0812">Transmembrane</keyword>
<feature type="transmembrane region" description="Helical" evidence="5">
    <location>
        <begin position="12"/>
        <end position="32"/>
    </location>
</feature>
<evidence type="ECO:0000256" key="3">
    <source>
        <dbReference type="ARBA" id="ARBA00022989"/>
    </source>
</evidence>
<dbReference type="PANTHER" id="PTHR11785">
    <property type="entry name" value="AMINO ACID TRANSPORTER"/>
    <property type="match status" value="1"/>
</dbReference>
<dbReference type="GO" id="GO:0016020">
    <property type="term" value="C:membrane"/>
    <property type="evidence" value="ECO:0007669"/>
    <property type="project" value="UniProtKB-SubCell"/>
</dbReference>
<evidence type="ECO:0000256" key="1">
    <source>
        <dbReference type="ARBA" id="ARBA00004141"/>
    </source>
</evidence>
<comment type="subcellular location">
    <subcellularLocation>
        <location evidence="1">Membrane</location>
        <topology evidence="1">Multi-pass membrane protein</topology>
    </subcellularLocation>
</comment>
<dbReference type="AlphaFoldDB" id="A0A382DBL4"/>
<evidence type="ECO:0008006" key="7">
    <source>
        <dbReference type="Google" id="ProtNLM"/>
    </source>
</evidence>
<keyword evidence="3 5" id="KW-1133">Transmembrane helix</keyword>
<name>A0A382DBL4_9ZZZZ</name>
<dbReference type="InterPro" id="IPR002293">
    <property type="entry name" value="AA/rel_permease1"/>
</dbReference>
<dbReference type="InterPro" id="IPR050598">
    <property type="entry name" value="AminoAcid_Transporter"/>
</dbReference>
<feature type="transmembrane region" description="Helical" evidence="5">
    <location>
        <begin position="270"/>
        <end position="288"/>
    </location>
</feature>
<feature type="transmembrane region" description="Helical" evidence="5">
    <location>
        <begin position="82"/>
        <end position="107"/>
    </location>
</feature>
<evidence type="ECO:0000256" key="4">
    <source>
        <dbReference type="ARBA" id="ARBA00023136"/>
    </source>
</evidence>
<reference evidence="6" key="1">
    <citation type="submission" date="2018-05" db="EMBL/GenBank/DDBJ databases">
        <authorList>
            <person name="Lanie J.A."/>
            <person name="Ng W.-L."/>
            <person name="Kazmierczak K.M."/>
            <person name="Andrzejewski T.M."/>
            <person name="Davidsen T.M."/>
            <person name="Wayne K.J."/>
            <person name="Tettelin H."/>
            <person name="Glass J.I."/>
            <person name="Rusch D."/>
            <person name="Podicherti R."/>
            <person name="Tsui H.-C.T."/>
            <person name="Winkler M.E."/>
        </authorList>
    </citation>
    <scope>NUCLEOTIDE SEQUENCE</scope>
</reference>
<sequence length="295" mass="32373">RWGGLVATVSAAGKGFALLALVALAAWVGGSWDHFSPGFTSTREVSLVDAFGIAMVGILFSYNGWSNTNNVVGEVKDPRRVLPLAIVIGLGVCVIVYLAVNWAFLYVMSVDEIAGSGRIAADVAERLIGPVGGSLISIAVMISTFGTVNAGLVYIPRIPYGMAREGLFFNWFSHVHETFRTPSRAIATMAIWSAFWVVFLGSFQNIINAIMYVLFAFYIMSIIALFKLRKKYPDAERPFKVPGYPFTPLLFAVLSSVYIISFLYSQFNDAIPGLVVLVLGIPVYWIWFRGKQKDA</sequence>
<organism evidence="6">
    <name type="scientific">marine metagenome</name>
    <dbReference type="NCBI Taxonomy" id="408172"/>
    <lineage>
        <taxon>unclassified sequences</taxon>
        <taxon>metagenomes</taxon>
        <taxon>ecological metagenomes</taxon>
    </lineage>
</organism>
<feature type="non-terminal residue" evidence="6">
    <location>
        <position position="1"/>
    </location>
</feature>
<accession>A0A382DBL4</accession>
<proteinExistence type="predicted"/>
<feature type="transmembrane region" description="Helical" evidence="5">
    <location>
        <begin position="44"/>
        <end position="62"/>
    </location>
</feature>
<keyword evidence="4 5" id="KW-0472">Membrane</keyword>
<protein>
    <recommendedName>
        <fullName evidence="7">Amino acid permease/ SLC12A domain-containing protein</fullName>
    </recommendedName>
</protein>
<dbReference type="Pfam" id="PF13520">
    <property type="entry name" value="AA_permease_2"/>
    <property type="match status" value="1"/>
</dbReference>
<evidence type="ECO:0000256" key="2">
    <source>
        <dbReference type="ARBA" id="ARBA00022692"/>
    </source>
</evidence>
<feature type="transmembrane region" description="Helical" evidence="5">
    <location>
        <begin position="246"/>
        <end position="264"/>
    </location>
</feature>
<dbReference type="Gene3D" id="1.20.1740.10">
    <property type="entry name" value="Amino acid/polyamine transporter I"/>
    <property type="match status" value="1"/>
</dbReference>
<evidence type="ECO:0000313" key="6">
    <source>
        <dbReference type="EMBL" id="SVB35374.1"/>
    </source>
</evidence>
<feature type="transmembrane region" description="Helical" evidence="5">
    <location>
        <begin position="185"/>
        <end position="203"/>
    </location>
</feature>
<feature type="transmembrane region" description="Helical" evidence="5">
    <location>
        <begin position="127"/>
        <end position="155"/>
    </location>
</feature>
<gene>
    <name evidence="6" type="ORF">METZ01_LOCUS188228</name>
</gene>